<dbReference type="RefSeq" id="WP_053968831.1">
    <property type="nucleotide sequence ID" value="NZ_LIUF01000004.1"/>
</dbReference>
<evidence type="ECO:0000313" key="3">
    <source>
        <dbReference type="EMBL" id="KOX92620.1"/>
    </source>
</evidence>
<protein>
    <submittedName>
        <fullName evidence="3">Glycosyl transferase family 1</fullName>
    </submittedName>
</protein>
<evidence type="ECO:0000313" key="4">
    <source>
        <dbReference type="Proteomes" id="UP000037729"/>
    </source>
</evidence>
<dbReference type="InterPro" id="IPR028098">
    <property type="entry name" value="Glyco_trans_4-like_N"/>
</dbReference>
<dbReference type="Pfam" id="PF00534">
    <property type="entry name" value="Glycos_transf_1"/>
    <property type="match status" value="1"/>
</dbReference>
<gene>
    <name evidence="3" type="ORF">AMS69_14870</name>
</gene>
<dbReference type="AlphaFoldDB" id="A0A0N0BNK1"/>
<feature type="domain" description="Glycosyltransferase subfamily 4-like N-terminal" evidence="2">
    <location>
        <begin position="16"/>
        <end position="179"/>
    </location>
</feature>
<sequence>MGNTGPIAFFVPSLTIGGAERVTVSVANGLSQRGYDVDLVVSYHEGDFRSDVAGTVNVVDLGTQRIPGIGIGASVPALVRYLRRRSPQILFSQMTYANVIHMASQVLSGADTVTISTIHNTLGMQEESKEKLVQWLQRRLAHQSDQFVAVSEGVADSVVEHVGVDREKVSVLHNPIPVSEVQERAGESVEHPWVDSANRSVVLGVGRLERAKNFGSFLHAFERVHAARPDTRAIVVGRGSKRTELETLAAELGIDDVVSFPGFVDNPYGYMAGADVLAMSSVHEGLPTVLIEALACGCPVVSTDCPSGPAEILKDGEYGPLVDVDDDEGLAAAIQRTLDDPLPSDVLVERANNFAPAAVIDQYEAFIRSFASVDSTDDIGTRSEPPAPSS</sequence>
<keyword evidence="4" id="KW-1185">Reference proteome</keyword>
<dbReference type="CDD" id="cd03811">
    <property type="entry name" value="GT4_GT28_WabH-like"/>
    <property type="match status" value="1"/>
</dbReference>
<dbReference type="GO" id="GO:0016757">
    <property type="term" value="F:glycosyltransferase activity"/>
    <property type="evidence" value="ECO:0007669"/>
    <property type="project" value="InterPro"/>
</dbReference>
<organism evidence="3 4">
    <name type="scientific">Haloarcula rubripromontorii</name>
    <dbReference type="NCBI Taxonomy" id="1705562"/>
    <lineage>
        <taxon>Archaea</taxon>
        <taxon>Methanobacteriati</taxon>
        <taxon>Methanobacteriota</taxon>
        <taxon>Stenosarchaea group</taxon>
        <taxon>Halobacteria</taxon>
        <taxon>Halobacteriales</taxon>
        <taxon>Haloarculaceae</taxon>
        <taxon>Haloarcula</taxon>
    </lineage>
</organism>
<name>A0A0N0BNK1_9EURY</name>
<dbReference type="PANTHER" id="PTHR12526:SF630">
    <property type="entry name" value="GLYCOSYLTRANSFERASE"/>
    <property type="match status" value="1"/>
</dbReference>
<evidence type="ECO:0000259" key="1">
    <source>
        <dbReference type="Pfam" id="PF00534"/>
    </source>
</evidence>
<reference evidence="3 4" key="1">
    <citation type="submission" date="2015-08" db="EMBL/GenBank/DDBJ databases">
        <title>Genomes of Isolates from Cabo Rojo, PR.</title>
        <authorList>
            <person name="Sanchez-Nieves R.L."/>
            <person name="Montalvo-Rodriguez R."/>
        </authorList>
    </citation>
    <scope>NUCLEOTIDE SEQUENCE [LARGE SCALE GENOMIC DNA]</scope>
    <source>
        <strain evidence="3 4">SL3</strain>
    </source>
</reference>
<dbReference type="PATRIC" id="fig|1705562.3.peg.3595"/>
<feature type="domain" description="Glycosyl transferase family 1" evidence="1">
    <location>
        <begin position="198"/>
        <end position="351"/>
    </location>
</feature>
<evidence type="ECO:0000259" key="2">
    <source>
        <dbReference type="Pfam" id="PF13439"/>
    </source>
</evidence>
<proteinExistence type="predicted"/>
<dbReference type="Pfam" id="PF13439">
    <property type="entry name" value="Glyco_transf_4"/>
    <property type="match status" value="1"/>
</dbReference>
<dbReference type="Proteomes" id="UP000037729">
    <property type="component" value="Unassembled WGS sequence"/>
</dbReference>
<comment type="caution">
    <text evidence="3">The sequence shown here is derived from an EMBL/GenBank/DDBJ whole genome shotgun (WGS) entry which is preliminary data.</text>
</comment>
<dbReference type="EMBL" id="LIUF01000004">
    <property type="protein sequence ID" value="KOX92620.1"/>
    <property type="molecule type" value="Genomic_DNA"/>
</dbReference>
<dbReference type="Gene3D" id="3.40.50.2000">
    <property type="entry name" value="Glycogen Phosphorylase B"/>
    <property type="match status" value="2"/>
</dbReference>
<dbReference type="OrthoDB" id="131038at2157"/>
<dbReference type="InterPro" id="IPR001296">
    <property type="entry name" value="Glyco_trans_1"/>
</dbReference>
<dbReference type="STRING" id="1705562.AMS69_14870"/>
<dbReference type="SUPFAM" id="SSF53756">
    <property type="entry name" value="UDP-Glycosyltransferase/glycogen phosphorylase"/>
    <property type="match status" value="1"/>
</dbReference>
<keyword evidence="3" id="KW-0808">Transferase</keyword>
<accession>A0A0N0BNK1</accession>
<dbReference type="PANTHER" id="PTHR12526">
    <property type="entry name" value="GLYCOSYLTRANSFERASE"/>
    <property type="match status" value="1"/>
</dbReference>